<reference evidence="2" key="1">
    <citation type="submission" date="2013-09" db="EMBL/GenBank/DDBJ databases">
        <title>Corchorus olitorius genome sequencing.</title>
        <authorList>
            <person name="Alam M."/>
            <person name="Haque M.S."/>
            <person name="Islam M.S."/>
            <person name="Emdad E.M."/>
            <person name="Islam M.M."/>
            <person name="Ahmed B."/>
            <person name="Halim A."/>
            <person name="Hossen Q.M.M."/>
            <person name="Hossain M.Z."/>
            <person name="Ahmed R."/>
            <person name="Khan M.M."/>
            <person name="Islam R."/>
            <person name="Rashid M.M."/>
            <person name="Khan S.A."/>
            <person name="Rahman M.S."/>
            <person name="Alam M."/>
            <person name="Yahiya A.S."/>
            <person name="Khan M.S."/>
            <person name="Azam M.S."/>
            <person name="Haque T."/>
            <person name="Lashkar M.Z.H."/>
            <person name="Akhand A.I."/>
            <person name="Morshed G."/>
            <person name="Roy S."/>
            <person name="Uddin K.S."/>
            <person name="Rabeya T."/>
            <person name="Hossain A.S."/>
            <person name="Chowdhury A."/>
            <person name="Snigdha A.R."/>
            <person name="Mortoza M.S."/>
            <person name="Matin S.A."/>
            <person name="Hoque S.M.E."/>
            <person name="Islam M.K."/>
            <person name="Roy D.K."/>
            <person name="Haider R."/>
            <person name="Moosa M.M."/>
            <person name="Elias S.M."/>
            <person name="Hasan A.M."/>
            <person name="Jahan S."/>
            <person name="Shafiuddin M."/>
            <person name="Mahmood N."/>
            <person name="Shommy N.S."/>
        </authorList>
    </citation>
    <scope>NUCLEOTIDE SEQUENCE [LARGE SCALE GENOMIC DNA]</scope>
    <source>
        <strain evidence="2">cv. O-4</strain>
    </source>
</reference>
<proteinExistence type="predicted"/>
<keyword evidence="2" id="KW-1185">Reference proteome</keyword>
<protein>
    <submittedName>
        <fullName evidence="1">Uncharacterized protein</fullName>
    </submittedName>
</protein>
<dbReference type="AlphaFoldDB" id="A0A1R3GXI9"/>
<name>A0A1R3GXI9_9ROSI</name>
<accession>A0A1R3GXI9</accession>
<sequence length="50" mass="5805">MAMNSQALDCEVENHARLFVRRRKNNGGGQEVEEITPWETADSFTMCRKF</sequence>
<organism evidence="1 2">
    <name type="scientific">Corchorus olitorius</name>
    <dbReference type="NCBI Taxonomy" id="93759"/>
    <lineage>
        <taxon>Eukaryota</taxon>
        <taxon>Viridiplantae</taxon>
        <taxon>Streptophyta</taxon>
        <taxon>Embryophyta</taxon>
        <taxon>Tracheophyta</taxon>
        <taxon>Spermatophyta</taxon>
        <taxon>Magnoliopsida</taxon>
        <taxon>eudicotyledons</taxon>
        <taxon>Gunneridae</taxon>
        <taxon>Pentapetalae</taxon>
        <taxon>rosids</taxon>
        <taxon>malvids</taxon>
        <taxon>Malvales</taxon>
        <taxon>Malvaceae</taxon>
        <taxon>Grewioideae</taxon>
        <taxon>Apeibeae</taxon>
        <taxon>Corchorus</taxon>
    </lineage>
</organism>
<dbReference type="Proteomes" id="UP000187203">
    <property type="component" value="Unassembled WGS sequence"/>
</dbReference>
<comment type="caution">
    <text evidence="1">The sequence shown here is derived from an EMBL/GenBank/DDBJ whole genome shotgun (WGS) entry which is preliminary data.</text>
</comment>
<evidence type="ECO:0000313" key="2">
    <source>
        <dbReference type="Proteomes" id="UP000187203"/>
    </source>
</evidence>
<evidence type="ECO:0000313" key="1">
    <source>
        <dbReference type="EMBL" id="OMO62809.1"/>
    </source>
</evidence>
<gene>
    <name evidence="1" type="ORF">COLO4_32887</name>
</gene>
<dbReference type="EMBL" id="AWUE01021279">
    <property type="protein sequence ID" value="OMO62809.1"/>
    <property type="molecule type" value="Genomic_DNA"/>
</dbReference>